<name>A0ABZ2ZPI2_9BACI</name>
<dbReference type="Gene3D" id="1.10.10.2840">
    <property type="entry name" value="PucR C-terminal helix-turn-helix domain"/>
    <property type="match status" value="1"/>
</dbReference>
<reference evidence="5 6" key="1">
    <citation type="submission" date="2024-04" db="EMBL/GenBank/DDBJ databases">
        <title>Screening of coral probiotics and analysis of their probiotic properties.</title>
        <authorList>
            <person name="Wang S."/>
        </authorList>
    </citation>
    <scope>NUCLEOTIDE SEQUENCE [LARGE SCALE GENOMIC DNA]</scope>
    <source>
        <strain evidence="5 6">GXU-Z9</strain>
    </source>
</reference>
<proteinExistence type="inferred from homology"/>
<dbReference type="Proteomes" id="UP001472074">
    <property type="component" value="Chromosome"/>
</dbReference>
<feature type="domain" description="CdaR GGDEF-like" evidence="4">
    <location>
        <begin position="142"/>
        <end position="262"/>
    </location>
</feature>
<protein>
    <submittedName>
        <fullName evidence="5">Sugar diacid recognition domain-containing protein</fullName>
    </submittedName>
</protein>
<dbReference type="PANTHER" id="PTHR33744:SF16">
    <property type="entry name" value="CARBOHYDRATE DIACID REGULATOR"/>
    <property type="match status" value="1"/>
</dbReference>
<sequence>MLLPDLAEKIIAEVRQFLQEDIIVANTCGVIIASTDAGRIGSFHEGALICIKNKEKLIITREDQSRLQGVKAGINLPIFFKGETVGVIGITGNPDKISPFAEIIRKLTELFISESYFAEQLDWQARALEGFMFDWLQAKEWDPAFKERAHLLKINLAVDRQVSIAEFRQNSQLLHRDLWNRILSWKEAGPHDILIRWGNNRIVLLAGASSAQKENLIREKVTRFHRFLENLLAAEVSMGTGKPLPPFSLSESFMQAERALKIAKERGTIIFDQDLTIEMIFDDLSPETKKDFVERTIGTFMNEQDLMVTLKELFRQNHSLKNTAEALHIHINTLHYRLKKISDLSGLYTSNLNDLMKLFIAVKLLDEGTKKQLKYP</sequence>
<dbReference type="RefSeq" id="WP_342026045.1">
    <property type="nucleotide sequence ID" value="NZ_CP151651.1"/>
</dbReference>
<dbReference type="InterPro" id="IPR042070">
    <property type="entry name" value="PucR_C-HTH_sf"/>
</dbReference>
<evidence type="ECO:0000256" key="1">
    <source>
        <dbReference type="ARBA" id="ARBA00006754"/>
    </source>
</evidence>
<dbReference type="Pfam" id="PF17853">
    <property type="entry name" value="GGDEF_2"/>
    <property type="match status" value="1"/>
</dbReference>
<dbReference type="Pfam" id="PF13556">
    <property type="entry name" value="HTH_30"/>
    <property type="match status" value="1"/>
</dbReference>
<keyword evidence="6" id="KW-1185">Reference proteome</keyword>
<organism evidence="5 6">
    <name type="scientific">Cytobacillus pseudoceanisediminis</name>
    <dbReference type="NCBI Taxonomy" id="3051614"/>
    <lineage>
        <taxon>Bacteria</taxon>
        <taxon>Bacillati</taxon>
        <taxon>Bacillota</taxon>
        <taxon>Bacilli</taxon>
        <taxon>Bacillales</taxon>
        <taxon>Bacillaceae</taxon>
        <taxon>Cytobacillus</taxon>
    </lineage>
</organism>
<dbReference type="InterPro" id="IPR051448">
    <property type="entry name" value="CdaR-like_regulators"/>
</dbReference>
<dbReference type="InterPro" id="IPR008599">
    <property type="entry name" value="Diacid_rec"/>
</dbReference>
<dbReference type="PANTHER" id="PTHR33744">
    <property type="entry name" value="CARBOHYDRATE DIACID REGULATOR"/>
    <property type="match status" value="1"/>
</dbReference>
<feature type="domain" description="PucR C-terminal helix-turn-helix" evidence="3">
    <location>
        <begin position="306"/>
        <end position="363"/>
    </location>
</feature>
<evidence type="ECO:0000259" key="4">
    <source>
        <dbReference type="Pfam" id="PF17853"/>
    </source>
</evidence>
<dbReference type="EMBL" id="CP151651">
    <property type="protein sequence ID" value="WZP09136.1"/>
    <property type="molecule type" value="Genomic_DNA"/>
</dbReference>
<evidence type="ECO:0000259" key="2">
    <source>
        <dbReference type="Pfam" id="PF05651"/>
    </source>
</evidence>
<dbReference type="Pfam" id="PF05651">
    <property type="entry name" value="Diacid_rec"/>
    <property type="match status" value="1"/>
</dbReference>
<evidence type="ECO:0000259" key="3">
    <source>
        <dbReference type="Pfam" id="PF13556"/>
    </source>
</evidence>
<dbReference type="InterPro" id="IPR025736">
    <property type="entry name" value="PucR_C-HTH_dom"/>
</dbReference>
<feature type="domain" description="Putative sugar diacid recognition" evidence="2">
    <location>
        <begin position="4"/>
        <end position="135"/>
    </location>
</feature>
<accession>A0ABZ2ZPI2</accession>
<dbReference type="InterPro" id="IPR041522">
    <property type="entry name" value="CdaR_GGDEF"/>
</dbReference>
<evidence type="ECO:0000313" key="5">
    <source>
        <dbReference type="EMBL" id="WZP09136.1"/>
    </source>
</evidence>
<gene>
    <name evidence="5" type="ORF">AADC60_08425</name>
</gene>
<comment type="similarity">
    <text evidence="1">Belongs to the CdaR family.</text>
</comment>
<evidence type="ECO:0000313" key="6">
    <source>
        <dbReference type="Proteomes" id="UP001472074"/>
    </source>
</evidence>